<evidence type="ECO:0000256" key="1">
    <source>
        <dbReference type="SAM" id="MobiDB-lite"/>
    </source>
</evidence>
<name>A0ABD0RNS7_CIRMR</name>
<feature type="region of interest" description="Disordered" evidence="1">
    <location>
        <begin position="44"/>
        <end position="71"/>
    </location>
</feature>
<evidence type="ECO:0000313" key="3">
    <source>
        <dbReference type="Proteomes" id="UP001529510"/>
    </source>
</evidence>
<evidence type="ECO:0000313" key="2">
    <source>
        <dbReference type="EMBL" id="KAL0200159.1"/>
    </source>
</evidence>
<proteinExistence type="predicted"/>
<reference evidence="2 3" key="1">
    <citation type="submission" date="2024-05" db="EMBL/GenBank/DDBJ databases">
        <title>Genome sequencing and assembly of Indian major carp, Cirrhinus mrigala (Hamilton, 1822).</title>
        <authorList>
            <person name="Mohindra V."/>
            <person name="Chowdhury L.M."/>
            <person name="Lal K."/>
            <person name="Jena J.K."/>
        </authorList>
    </citation>
    <scope>NUCLEOTIDE SEQUENCE [LARGE SCALE GENOMIC DNA]</scope>
    <source>
        <strain evidence="2">CM1030</strain>
        <tissue evidence="2">Blood</tissue>
    </source>
</reference>
<protein>
    <submittedName>
        <fullName evidence="2">Uncharacterized protein</fullName>
    </submittedName>
</protein>
<accession>A0ABD0RNS7</accession>
<gene>
    <name evidence="2" type="ORF">M9458_003346</name>
</gene>
<dbReference type="AlphaFoldDB" id="A0ABD0RNS7"/>
<comment type="caution">
    <text evidence="2">The sequence shown here is derived from an EMBL/GenBank/DDBJ whole genome shotgun (WGS) entry which is preliminary data.</text>
</comment>
<organism evidence="2 3">
    <name type="scientific">Cirrhinus mrigala</name>
    <name type="common">Mrigala</name>
    <dbReference type="NCBI Taxonomy" id="683832"/>
    <lineage>
        <taxon>Eukaryota</taxon>
        <taxon>Metazoa</taxon>
        <taxon>Chordata</taxon>
        <taxon>Craniata</taxon>
        <taxon>Vertebrata</taxon>
        <taxon>Euteleostomi</taxon>
        <taxon>Actinopterygii</taxon>
        <taxon>Neopterygii</taxon>
        <taxon>Teleostei</taxon>
        <taxon>Ostariophysi</taxon>
        <taxon>Cypriniformes</taxon>
        <taxon>Cyprinidae</taxon>
        <taxon>Labeoninae</taxon>
        <taxon>Labeonini</taxon>
        <taxon>Cirrhinus</taxon>
    </lineage>
</organism>
<sequence>NITDVVAAIADLIRVKIPSSYEVSSGPGGTMGAIKTSVDPQRLTSALHEPNGPRVTQQAPHHLQLQHNHNK</sequence>
<feature type="non-terminal residue" evidence="2">
    <location>
        <position position="71"/>
    </location>
</feature>
<keyword evidence="3" id="KW-1185">Reference proteome</keyword>
<dbReference type="EMBL" id="JAMKFB020000002">
    <property type="protein sequence ID" value="KAL0200159.1"/>
    <property type="molecule type" value="Genomic_DNA"/>
</dbReference>
<dbReference type="Proteomes" id="UP001529510">
    <property type="component" value="Unassembled WGS sequence"/>
</dbReference>
<feature type="non-terminal residue" evidence="2">
    <location>
        <position position="1"/>
    </location>
</feature>